<keyword evidence="5" id="KW-0808">Transferase</keyword>
<evidence type="ECO:0000256" key="7">
    <source>
        <dbReference type="ARBA" id="ARBA00022777"/>
    </source>
</evidence>
<proteinExistence type="predicted"/>
<evidence type="ECO:0000256" key="6">
    <source>
        <dbReference type="ARBA" id="ARBA00022683"/>
    </source>
</evidence>
<evidence type="ECO:0000259" key="11">
    <source>
        <dbReference type="PROSITE" id="PS51094"/>
    </source>
</evidence>
<dbReference type="GO" id="GO:0009401">
    <property type="term" value="P:phosphoenolpyruvate-dependent sugar phosphotransferase system"/>
    <property type="evidence" value="ECO:0007669"/>
    <property type="project" value="UniProtKB-KW"/>
</dbReference>
<dbReference type="InterPro" id="IPR016152">
    <property type="entry name" value="PTrfase/Anion_transptr"/>
</dbReference>
<accession>A0A9X7I8S2</accession>
<gene>
    <name evidence="12" type="ORF">CJ213_06165</name>
</gene>
<dbReference type="Pfam" id="PF00359">
    <property type="entry name" value="PTS_EIIA_2"/>
    <property type="match status" value="1"/>
</dbReference>
<evidence type="ECO:0000256" key="4">
    <source>
        <dbReference type="ARBA" id="ARBA00022553"/>
    </source>
</evidence>
<dbReference type="GO" id="GO:0005737">
    <property type="term" value="C:cytoplasm"/>
    <property type="evidence" value="ECO:0007669"/>
    <property type="project" value="UniProtKB-SubCell"/>
</dbReference>
<dbReference type="PANTHER" id="PTHR36203">
    <property type="entry name" value="ASCORBATE-SPECIFIC PTS SYSTEM EIIA COMPONENT"/>
    <property type="match status" value="1"/>
</dbReference>
<dbReference type="PANTHER" id="PTHR36203:SF1">
    <property type="entry name" value="ASCORBATE-SPECIFIC PTS SYSTEM EIIA COMPONENT"/>
    <property type="match status" value="1"/>
</dbReference>
<evidence type="ECO:0000256" key="10">
    <source>
        <dbReference type="ARBA" id="ARBA00042072"/>
    </source>
</evidence>
<dbReference type="RefSeq" id="WP_004108034.1">
    <property type="nucleotide sequence ID" value="NZ_CP083176.1"/>
</dbReference>
<dbReference type="Proteomes" id="UP000235293">
    <property type="component" value="Unassembled WGS sequence"/>
</dbReference>
<dbReference type="GO" id="GO:0016301">
    <property type="term" value="F:kinase activity"/>
    <property type="evidence" value="ECO:0007669"/>
    <property type="project" value="UniProtKB-KW"/>
</dbReference>
<comment type="function">
    <text evidence="8">The phosphoenolpyruvate-dependent sugar phosphotransferase system (sugar PTS), a major carbohydrate active transport system, catalyzes the phosphorylation of incoming sugar substrates concomitantly with their translocation across the cell membrane. The enzyme II UlaABC PTS system is involved in ascorbate transport.</text>
</comment>
<evidence type="ECO:0000256" key="3">
    <source>
        <dbReference type="ARBA" id="ARBA00022490"/>
    </source>
</evidence>
<dbReference type="AlphaFoldDB" id="A0A9X7I8S2"/>
<evidence type="ECO:0000256" key="9">
    <source>
        <dbReference type="ARBA" id="ARBA00041175"/>
    </source>
</evidence>
<sequence length="149" mass="15854">MSADIDELLPDSAVNLDIAAKDWRDAICLAGNALKESGFTTDEYTDQMIETVEKMGPYIVIAPGLALAHSRPSEAVLKSGLSWIRLSTPVKFGNTANDPVSLVIGLAGHDENEHIGVMSAVAAALSNPVKTRELAQAKNAKEIRAILKS</sequence>
<feature type="domain" description="PTS EIIA type-2" evidence="11">
    <location>
        <begin position="7"/>
        <end position="149"/>
    </location>
</feature>
<keyword evidence="6" id="KW-0598">Phosphotransferase system</keyword>
<evidence type="ECO:0000313" key="13">
    <source>
        <dbReference type="Proteomes" id="UP000235293"/>
    </source>
</evidence>
<dbReference type="SUPFAM" id="SSF55804">
    <property type="entry name" value="Phoshotransferase/anion transport protein"/>
    <property type="match status" value="1"/>
</dbReference>
<dbReference type="InterPro" id="IPR002178">
    <property type="entry name" value="PTS_EIIA_type-2_dom"/>
</dbReference>
<protein>
    <recommendedName>
        <fullName evidence="9">Ascorbate-specific PTS system EIIA component</fullName>
    </recommendedName>
    <alternativeName>
        <fullName evidence="10">Ascorbate-specific phosphotransferase enzyme IIA component</fullName>
    </alternativeName>
</protein>
<comment type="subcellular location">
    <subcellularLocation>
        <location evidence="1">Cytoplasm</location>
    </subcellularLocation>
</comment>
<keyword evidence="2" id="KW-0813">Transport</keyword>
<evidence type="ECO:0000256" key="5">
    <source>
        <dbReference type="ARBA" id="ARBA00022679"/>
    </source>
</evidence>
<keyword evidence="3" id="KW-0963">Cytoplasm</keyword>
<evidence type="ECO:0000256" key="8">
    <source>
        <dbReference type="ARBA" id="ARBA00037387"/>
    </source>
</evidence>
<evidence type="ECO:0000256" key="2">
    <source>
        <dbReference type="ARBA" id="ARBA00022448"/>
    </source>
</evidence>
<dbReference type="InterPro" id="IPR051351">
    <property type="entry name" value="Ascorbate-PTS_EIIA_comp"/>
</dbReference>
<dbReference type="Gene3D" id="3.40.930.10">
    <property type="entry name" value="Mannitol-specific EII, Chain A"/>
    <property type="match status" value="1"/>
</dbReference>
<evidence type="ECO:0000313" key="12">
    <source>
        <dbReference type="EMBL" id="PMC54531.1"/>
    </source>
</evidence>
<organism evidence="12 13">
    <name type="scientific">Gardnerella swidsinskii</name>
    <dbReference type="NCBI Taxonomy" id="2792979"/>
    <lineage>
        <taxon>Bacteria</taxon>
        <taxon>Bacillati</taxon>
        <taxon>Actinomycetota</taxon>
        <taxon>Actinomycetes</taxon>
        <taxon>Bifidobacteriales</taxon>
        <taxon>Bifidobacteriaceae</taxon>
        <taxon>Gardnerella</taxon>
    </lineage>
</organism>
<dbReference type="GeneID" id="95682324"/>
<dbReference type="EMBL" id="PNGY01000002">
    <property type="protein sequence ID" value="PMC54531.1"/>
    <property type="molecule type" value="Genomic_DNA"/>
</dbReference>
<dbReference type="PROSITE" id="PS51094">
    <property type="entry name" value="PTS_EIIA_TYPE_2"/>
    <property type="match status" value="1"/>
</dbReference>
<name>A0A9X7I8S2_9BIFI</name>
<keyword evidence="4" id="KW-0597">Phosphoprotein</keyword>
<evidence type="ECO:0000256" key="1">
    <source>
        <dbReference type="ARBA" id="ARBA00004496"/>
    </source>
</evidence>
<comment type="caution">
    <text evidence="12">The sequence shown here is derived from an EMBL/GenBank/DDBJ whole genome shotgun (WGS) entry which is preliminary data.</text>
</comment>
<reference evidence="12 13" key="1">
    <citation type="submission" date="2017-09" db="EMBL/GenBank/DDBJ databases">
        <title>Bacterial strain isolated from the female urinary microbiota.</title>
        <authorList>
            <person name="Thomas-White K."/>
            <person name="Kumar N."/>
            <person name="Forster S."/>
            <person name="Putonti C."/>
            <person name="Lawley T."/>
            <person name="Wolfe A.J."/>
        </authorList>
    </citation>
    <scope>NUCLEOTIDE SEQUENCE [LARGE SCALE GENOMIC DNA]</scope>
    <source>
        <strain evidence="12 13">UMB0411</strain>
    </source>
</reference>
<keyword evidence="7" id="KW-0418">Kinase</keyword>